<evidence type="ECO:0008006" key="4">
    <source>
        <dbReference type="Google" id="ProtNLM"/>
    </source>
</evidence>
<protein>
    <recommendedName>
        <fullName evidence="4">TIGR03790 family protein</fullName>
    </recommendedName>
</protein>
<name>A0A2M7FZD9_9BACT</name>
<gene>
    <name evidence="2" type="ORF">COW36_20400</name>
</gene>
<accession>A0A2M7FZD9</accession>
<feature type="chain" id="PRO_5014921787" description="TIGR03790 family protein" evidence="1">
    <location>
        <begin position="23"/>
        <end position="289"/>
    </location>
</feature>
<evidence type="ECO:0000313" key="3">
    <source>
        <dbReference type="Proteomes" id="UP000231019"/>
    </source>
</evidence>
<feature type="signal peptide" evidence="1">
    <location>
        <begin position="1"/>
        <end position="22"/>
    </location>
</feature>
<sequence length="289" mass="32041">MKRMLLAVLCAGLTGILTQGLAAEPLPAASLYVAIPFEGLEPVALLELQSQKLKNPPENLRESLDYFQKNLPLGSDLELFLNGEVKNMFYTGPYQEPAPNCRSFGSFQGKFKHADKNLTPLLAFSAGFPGPRKFPGAYPSHHFDQQARKMTLEAYRRHGVKGALLNQIRIRRITPFLMENGASTQFAVSSVIGGGTNACPSHSLLLVIEKMGRRYLTRVEKYRADLNQGKCFAFDFISSFATGPVVDKLLLQGTSRTARWYEVLQRQNTGNYQTVFTGGGKNCLSKKNN</sequence>
<keyword evidence="1" id="KW-0732">Signal</keyword>
<dbReference type="EMBL" id="PFFQ01000056">
    <property type="protein sequence ID" value="PIW14766.1"/>
    <property type="molecule type" value="Genomic_DNA"/>
</dbReference>
<organism evidence="2 3">
    <name type="scientific">bacterium (Candidatus Blackallbacteria) CG17_big_fil_post_rev_8_21_14_2_50_48_46</name>
    <dbReference type="NCBI Taxonomy" id="2014261"/>
    <lineage>
        <taxon>Bacteria</taxon>
        <taxon>Candidatus Blackallbacteria</taxon>
    </lineage>
</organism>
<reference evidence="2 3" key="1">
    <citation type="submission" date="2017-09" db="EMBL/GenBank/DDBJ databases">
        <title>Depth-based differentiation of microbial function through sediment-hosted aquifers and enrichment of novel symbionts in the deep terrestrial subsurface.</title>
        <authorList>
            <person name="Probst A.J."/>
            <person name="Ladd B."/>
            <person name="Jarett J.K."/>
            <person name="Geller-Mcgrath D.E."/>
            <person name="Sieber C.M."/>
            <person name="Emerson J.B."/>
            <person name="Anantharaman K."/>
            <person name="Thomas B.C."/>
            <person name="Malmstrom R."/>
            <person name="Stieglmeier M."/>
            <person name="Klingl A."/>
            <person name="Woyke T."/>
            <person name="Ryan C.M."/>
            <person name="Banfield J.F."/>
        </authorList>
    </citation>
    <scope>NUCLEOTIDE SEQUENCE [LARGE SCALE GENOMIC DNA]</scope>
    <source>
        <strain evidence="2">CG17_big_fil_post_rev_8_21_14_2_50_48_46</strain>
    </source>
</reference>
<dbReference type="Proteomes" id="UP000231019">
    <property type="component" value="Unassembled WGS sequence"/>
</dbReference>
<dbReference type="AlphaFoldDB" id="A0A2M7FZD9"/>
<evidence type="ECO:0000313" key="2">
    <source>
        <dbReference type="EMBL" id="PIW14766.1"/>
    </source>
</evidence>
<proteinExistence type="predicted"/>
<comment type="caution">
    <text evidence="2">The sequence shown here is derived from an EMBL/GenBank/DDBJ whole genome shotgun (WGS) entry which is preliminary data.</text>
</comment>
<evidence type="ECO:0000256" key="1">
    <source>
        <dbReference type="SAM" id="SignalP"/>
    </source>
</evidence>